<keyword evidence="1" id="KW-1133">Transmembrane helix</keyword>
<keyword evidence="1" id="KW-0812">Transmembrane</keyword>
<dbReference type="PANTHER" id="PTHR21325">
    <property type="entry name" value="PHOSPHOLIPASE B, PLB1"/>
    <property type="match status" value="1"/>
</dbReference>
<evidence type="ECO:0000313" key="4">
    <source>
        <dbReference type="Proteomes" id="UP000035682"/>
    </source>
</evidence>
<proteinExistence type="predicted"/>
<dbReference type="Proteomes" id="UP000035682">
    <property type="component" value="Unplaced"/>
</dbReference>
<dbReference type="STRING" id="34506.A0A090LFE8"/>
<keyword evidence="2" id="KW-0732">Signal</keyword>
<dbReference type="OrthoDB" id="5804615at2759"/>
<name>A0A090LFE8_STRRB</name>
<reference evidence="3 4" key="1">
    <citation type="submission" date="2014-09" db="EMBL/GenBank/DDBJ databases">
        <authorList>
            <person name="Martin A.A."/>
        </authorList>
    </citation>
    <scope>NUCLEOTIDE SEQUENCE</scope>
    <source>
        <strain evidence="4">ED321</strain>
        <strain evidence="3">ED321 Heterogonic</strain>
    </source>
</reference>
<reference evidence="5" key="2">
    <citation type="submission" date="2020-12" db="UniProtKB">
        <authorList>
            <consortium name="WormBaseParasite"/>
        </authorList>
    </citation>
    <scope>IDENTIFICATION</scope>
</reference>
<dbReference type="EMBL" id="LN609529">
    <property type="protein sequence ID" value="CEF66873.1"/>
    <property type="molecule type" value="Genomic_DNA"/>
</dbReference>
<dbReference type="RefSeq" id="XP_024506073.1">
    <property type="nucleotide sequence ID" value="XM_024652503.1"/>
</dbReference>
<evidence type="ECO:0000256" key="2">
    <source>
        <dbReference type="SAM" id="SignalP"/>
    </source>
</evidence>
<protein>
    <submittedName>
        <fullName evidence="3 5">Uncharacterized protein</fullName>
    </submittedName>
</protein>
<feature type="signal peptide" evidence="2">
    <location>
        <begin position="1"/>
        <end position="17"/>
    </location>
</feature>
<evidence type="ECO:0000313" key="6">
    <source>
        <dbReference type="WormBase" id="SRAE_2000153900"/>
    </source>
</evidence>
<dbReference type="GeneID" id="36379238"/>
<evidence type="ECO:0000313" key="3">
    <source>
        <dbReference type="EMBL" id="CEF66873.1"/>
    </source>
</evidence>
<dbReference type="WormBase" id="SRAE_2000153900">
    <property type="protein sequence ID" value="SRP11783"/>
    <property type="gene ID" value="WBGene00261744"/>
</dbReference>
<dbReference type="WBParaSite" id="SRAE_2000153900.1">
    <property type="protein sequence ID" value="SRAE_2000153900.1"/>
    <property type="gene ID" value="WBGene00261744"/>
</dbReference>
<keyword evidence="1" id="KW-0472">Membrane</keyword>
<accession>A0A090LFE8</accession>
<keyword evidence="4" id="KW-1185">Reference proteome</keyword>
<evidence type="ECO:0000313" key="5">
    <source>
        <dbReference type="WBParaSite" id="SRAE_2000153900.1"/>
    </source>
</evidence>
<dbReference type="CTD" id="36379238"/>
<dbReference type="PANTHER" id="PTHR21325:SF28">
    <property type="entry name" value="SGNH DOMAIN-CONTAINING PROTEIN"/>
    <property type="match status" value="1"/>
</dbReference>
<gene>
    <name evidence="3 5 6" type="ORF">SRAE_2000153900</name>
</gene>
<feature type="transmembrane region" description="Helical" evidence="1">
    <location>
        <begin position="419"/>
        <end position="439"/>
    </location>
</feature>
<dbReference type="GO" id="GO:0004620">
    <property type="term" value="F:phospholipase activity"/>
    <property type="evidence" value="ECO:0007669"/>
    <property type="project" value="InterPro"/>
</dbReference>
<dbReference type="AlphaFoldDB" id="A0A090LFE8"/>
<feature type="chain" id="PRO_5015030755" evidence="2">
    <location>
        <begin position="18"/>
        <end position="471"/>
    </location>
</feature>
<dbReference type="InterPro" id="IPR038885">
    <property type="entry name" value="PLB1"/>
</dbReference>
<evidence type="ECO:0000256" key="1">
    <source>
        <dbReference type="SAM" id="Phobius"/>
    </source>
</evidence>
<sequence>MLKNIVLFLSLLLIVFSLDDNITNHDIPLINENFINIYKYHYQMAVEDNVLDKRMISHFNKCEYDNNNKNLQYYSDTSYLSPGQINIYTEIGSLSNFIPQKLTESFFDIPLDNLNEFLQTTEDSKYPTFKDFIDGFKKGTNNDDEFHKVIINHIELSEINLLEWAKRVTERIKEIPNYNQKWKFILITPTIQDIIPKYGKIYKNTNNTNYLYNNIVPTLYETLNYIKNTLPIKTFIVILKNEDMSIWKTYKESYKYCQFATKTWFKKKDIINNCLNCNNYNEWTWQILQRNITRYFNTKYFNVNIINLLDNFIPLIIKTNKTKGEWIDLSFISIDCKHLSDIGISTLHTAIWNWLISPRQTKYETRSYFKPTVQMLKCPLPSCPFMATNNNFNYCDYNDYQYSTKFKNLLLHEPFGEEAMILILIISAIILYTLIWRFIGSLMKRQEEYSNNMKNKWNQIPLIEEGTLLNL</sequence>
<organism evidence="3">
    <name type="scientific">Strongyloides ratti</name>
    <name type="common">Parasitic roundworm</name>
    <dbReference type="NCBI Taxonomy" id="34506"/>
    <lineage>
        <taxon>Eukaryota</taxon>
        <taxon>Metazoa</taxon>
        <taxon>Ecdysozoa</taxon>
        <taxon>Nematoda</taxon>
        <taxon>Chromadorea</taxon>
        <taxon>Rhabditida</taxon>
        <taxon>Tylenchina</taxon>
        <taxon>Panagrolaimomorpha</taxon>
        <taxon>Strongyloidoidea</taxon>
        <taxon>Strongyloididae</taxon>
        <taxon>Strongyloides</taxon>
    </lineage>
</organism>
<dbReference type="GO" id="GO:0006644">
    <property type="term" value="P:phospholipid metabolic process"/>
    <property type="evidence" value="ECO:0007669"/>
    <property type="project" value="TreeGrafter"/>
</dbReference>